<protein>
    <submittedName>
        <fullName evidence="1">Uncharacterized protein</fullName>
    </submittedName>
</protein>
<dbReference type="OrthoDB" id="5977368at2759"/>
<comment type="caution">
    <text evidence="1">The sequence shown here is derived from an EMBL/GenBank/DDBJ whole genome shotgun (WGS) entry which is preliminary data.</text>
</comment>
<evidence type="ECO:0000313" key="1">
    <source>
        <dbReference type="EMBL" id="GFU07700.1"/>
    </source>
</evidence>
<name>A0A8X6Q5I0_NEPPI</name>
<accession>A0A8X6Q5I0</accession>
<gene>
    <name evidence="1" type="ORF">NPIL_75211</name>
</gene>
<organism evidence="1 2">
    <name type="scientific">Nephila pilipes</name>
    <name type="common">Giant wood spider</name>
    <name type="synonym">Nephila maculata</name>
    <dbReference type="NCBI Taxonomy" id="299642"/>
    <lineage>
        <taxon>Eukaryota</taxon>
        <taxon>Metazoa</taxon>
        <taxon>Ecdysozoa</taxon>
        <taxon>Arthropoda</taxon>
        <taxon>Chelicerata</taxon>
        <taxon>Arachnida</taxon>
        <taxon>Araneae</taxon>
        <taxon>Araneomorphae</taxon>
        <taxon>Entelegynae</taxon>
        <taxon>Araneoidea</taxon>
        <taxon>Nephilidae</taxon>
        <taxon>Nephila</taxon>
    </lineage>
</organism>
<dbReference type="AlphaFoldDB" id="A0A8X6Q5I0"/>
<evidence type="ECO:0000313" key="2">
    <source>
        <dbReference type="Proteomes" id="UP000887013"/>
    </source>
</evidence>
<keyword evidence="2" id="KW-1185">Reference proteome</keyword>
<reference evidence="1" key="1">
    <citation type="submission" date="2020-08" db="EMBL/GenBank/DDBJ databases">
        <title>Multicomponent nature underlies the extraordinary mechanical properties of spider dragline silk.</title>
        <authorList>
            <person name="Kono N."/>
            <person name="Nakamura H."/>
            <person name="Mori M."/>
            <person name="Yoshida Y."/>
            <person name="Ohtoshi R."/>
            <person name="Malay A.D."/>
            <person name="Moran D.A.P."/>
            <person name="Tomita M."/>
            <person name="Numata K."/>
            <person name="Arakawa K."/>
        </authorList>
    </citation>
    <scope>NUCLEOTIDE SEQUENCE</scope>
</reference>
<dbReference type="EMBL" id="BMAW01028504">
    <property type="protein sequence ID" value="GFU07700.1"/>
    <property type="molecule type" value="Genomic_DNA"/>
</dbReference>
<dbReference type="Proteomes" id="UP000887013">
    <property type="component" value="Unassembled WGS sequence"/>
</dbReference>
<sequence>MFFIFNLLYLALGHIEDVLNIDKIISHDGFFLPHHDVLRSGNRAPTLRVAFNGSQKTDVKVSLNDVLSKGSVSLCFVLENMLISSAGTSARYLRQIELNPEERLFQKIL</sequence>
<proteinExistence type="predicted"/>